<dbReference type="PROSITE" id="PS50995">
    <property type="entry name" value="HTH_MARR_2"/>
    <property type="match status" value="1"/>
</dbReference>
<evidence type="ECO:0000259" key="4">
    <source>
        <dbReference type="PROSITE" id="PS50995"/>
    </source>
</evidence>
<keyword evidence="1" id="KW-0805">Transcription regulation</keyword>
<sequence>MEESNTLMIKLVERTLRREVETALRPLGLTPQQSQSLHMLAMSPGATNADLERALFIDKSSVTSLINGMVKRGWAVRRELAEDARVKRIYLTDTGMALYEAASEAVKKAKEGANDRLTAEESLQLRSLLKKILAAYEQP</sequence>
<feature type="domain" description="HTH marR-type" evidence="4">
    <location>
        <begin position="5"/>
        <end position="134"/>
    </location>
</feature>
<evidence type="ECO:0000256" key="1">
    <source>
        <dbReference type="ARBA" id="ARBA00023015"/>
    </source>
</evidence>
<dbReference type="AlphaFoldDB" id="A0A927CH58"/>
<dbReference type="InterPro" id="IPR036390">
    <property type="entry name" value="WH_DNA-bd_sf"/>
</dbReference>
<accession>A0A927CH58</accession>
<evidence type="ECO:0000313" key="5">
    <source>
        <dbReference type="EMBL" id="MBD2867414.1"/>
    </source>
</evidence>
<proteinExistence type="predicted"/>
<dbReference type="EMBL" id="JACXIY010000002">
    <property type="protein sequence ID" value="MBD2867414.1"/>
    <property type="molecule type" value="Genomic_DNA"/>
</dbReference>
<dbReference type="PANTHER" id="PTHR42756:SF1">
    <property type="entry name" value="TRANSCRIPTIONAL REPRESSOR OF EMRAB OPERON"/>
    <property type="match status" value="1"/>
</dbReference>
<dbReference type="PANTHER" id="PTHR42756">
    <property type="entry name" value="TRANSCRIPTIONAL REGULATOR, MARR"/>
    <property type="match status" value="1"/>
</dbReference>
<reference evidence="5" key="1">
    <citation type="submission" date="2020-09" db="EMBL/GenBank/DDBJ databases">
        <title>A novel bacterium of genus Paenibacillus, isolated from South China Sea.</title>
        <authorList>
            <person name="Huang H."/>
            <person name="Mo K."/>
            <person name="Hu Y."/>
        </authorList>
    </citation>
    <scope>NUCLEOTIDE SEQUENCE</scope>
    <source>
        <strain evidence="5">IB182493</strain>
    </source>
</reference>
<dbReference type="GO" id="GO:0003677">
    <property type="term" value="F:DNA binding"/>
    <property type="evidence" value="ECO:0007669"/>
    <property type="project" value="UniProtKB-KW"/>
</dbReference>
<gene>
    <name evidence="5" type="ORF">IDH41_02410</name>
</gene>
<dbReference type="PRINTS" id="PR00598">
    <property type="entry name" value="HTHMARR"/>
</dbReference>
<evidence type="ECO:0000313" key="6">
    <source>
        <dbReference type="Proteomes" id="UP000632125"/>
    </source>
</evidence>
<keyword evidence="3" id="KW-0804">Transcription</keyword>
<dbReference type="Proteomes" id="UP000632125">
    <property type="component" value="Unassembled WGS sequence"/>
</dbReference>
<comment type="caution">
    <text evidence="5">The sequence shown here is derived from an EMBL/GenBank/DDBJ whole genome shotgun (WGS) entry which is preliminary data.</text>
</comment>
<dbReference type="InterPro" id="IPR036388">
    <property type="entry name" value="WH-like_DNA-bd_sf"/>
</dbReference>
<dbReference type="GO" id="GO:0003700">
    <property type="term" value="F:DNA-binding transcription factor activity"/>
    <property type="evidence" value="ECO:0007669"/>
    <property type="project" value="InterPro"/>
</dbReference>
<name>A0A927CH58_9BACL</name>
<dbReference type="SUPFAM" id="SSF46785">
    <property type="entry name" value="Winged helix' DNA-binding domain"/>
    <property type="match status" value="1"/>
</dbReference>
<keyword evidence="6" id="KW-1185">Reference proteome</keyword>
<dbReference type="SMART" id="SM00347">
    <property type="entry name" value="HTH_MARR"/>
    <property type="match status" value="1"/>
</dbReference>
<dbReference type="InterPro" id="IPR000835">
    <property type="entry name" value="HTH_MarR-typ"/>
</dbReference>
<dbReference type="Gene3D" id="1.10.10.10">
    <property type="entry name" value="Winged helix-like DNA-binding domain superfamily/Winged helix DNA-binding domain"/>
    <property type="match status" value="1"/>
</dbReference>
<protein>
    <submittedName>
        <fullName evidence="5">MarR family transcriptional regulator</fullName>
    </submittedName>
</protein>
<evidence type="ECO:0000256" key="3">
    <source>
        <dbReference type="ARBA" id="ARBA00023163"/>
    </source>
</evidence>
<keyword evidence="2" id="KW-0238">DNA-binding</keyword>
<dbReference type="Pfam" id="PF12802">
    <property type="entry name" value="MarR_2"/>
    <property type="match status" value="1"/>
</dbReference>
<organism evidence="5 6">
    <name type="scientific">Paenibacillus arenilitoris</name>
    <dbReference type="NCBI Taxonomy" id="2772299"/>
    <lineage>
        <taxon>Bacteria</taxon>
        <taxon>Bacillati</taxon>
        <taxon>Bacillota</taxon>
        <taxon>Bacilli</taxon>
        <taxon>Bacillales</taxon>
        <taxon>Paenibacillaceae</taxon>
        <taxon>Paenibacillus</taxon>
    </lineage>
</organism>
<evidence type="ECO:0000256" key="2">
    <source>
        <dbReference type="ARBA" id="ARBA00023125"/>
    </source>
</evidence>